<reference evidence="3 4" key="1">
    <citation type="submission" date="2020-01" db="EMBL/GenBank/DDBJ databases">
        <title>Sphingomonas sp. strain CSW-10.</title>
        <authorList>
            <person name="Chen W.-M."/>
        </authorList>
    </citation>
    <scope>NUCLEOTIDE SEQUENCE [LARGE SCALE GENOMIC DNA]</scope>
    <source>
        <strain evidence="3 4">CSW-10</strain>
    </source>
</reference>
<name>A0A6M4B2A5_9SPHN</name>
<evidence type="ECO:0000313" key="4">
    <source>
        <dbReference type="Proteomes" id="UP000503018"/>
    </source>
</evidence>
<gene>
    <name evidence="3" type="ORF">GV829_03620</name>
</gene>
<dbReference type="InterPro" id="IPR016181">
    <property type="entry name" value="Acyl_CoA_acyltransferase"/>
</dbReference>
<feature type="domain" description="N-acetyltransferase" evidence="2">
    <location>
        <begin position="2"/>
        <end position="149"/>
    </location>
</feature>
<dbReference type="PROSITE" id="PS51186">
    <property type="entry name" value="GNAT"/>
    <property type="match status" value="1"/>
</dbReference>
<dbReference type="GO" id="GO:0016747">
    <property type="term" value="F:acyltransferase activity, transferring groups other than amino-acyl groups"/>
    <property type="evidence" value="ECO:0007669"/>
    <property type="project" value="InterPro"/>
</dbReference>
<evidence type="ECO:0000313" key="3">
    <source>
        <dbReference type="EMBL" id="QJQ33551.1"/>
    </source>
</evidence>
<evidence type="ECO:0000256" key="1">
    <source>
        <dbReference type="SAM" id="MobiDB-lite"/>
    </source>
</evidence>
<organism evidence="3 4">
    <name type="scientific">Sphingomonas lacunae</name>
    <dbReference type="NCBI Taxonomy" id="2698828"/>
    <lineage>
        <taxon>Bacteria</taxon>
        <taxon>Pseudomonadati</taxon>
        <taxon>Pseudomonadota</taxon>
        <taxon>Alphaproteobacteria</taxon>
        <taxon>Sphingomonadales</taxon>
        <taxon>Sphingomonadaceae</taxon>
        <taxon>Sphingomonas</taxon>
    </lineage>
</organism>
<dbReference type="AlphaFoldDB" id="A0A6M4B2A5"/>
<dbReference type="KEGG" id="slan:GV829_03620"/>
<feature type="region of interest" description="Disordered" evidence="1">
    <location>
        <begin position="153"/>
        <end position="173"/>
    </location>
</feature>
<protein>
    <submittedName>
        <fullName evidence="3">N-acetyltransferase</fullName>
    </submittedName>
</protein>
<dbReference type="InterPro" id="IPR000182">
    <property type="entry name" value="GNAT_dom"/>
</dbReference>
<evidence type="ECO:0000259" key="2">
    <source>
        <dbReference type="PROSITE" id="PS51186"/>
    </source>
</evidence>
<dbReference type="RefSeq" id="WP_169947916.1">
    <property type="nucleotide sequence ID" value="NZ_CP053015.1"/>
</dbReference>
<dbReference type="CDD" id="cd04301">
    <property type="entry name" value="NAT_SF"/>
    <property type="match status" value="1"/>
</dbReference>
<dbReference type="Gene3D" id="3.40.630.30">
    <property type="match status" value="1"/>
</dbReference>
<sequence length="173" mass="18458">MVEIKPLSTASQPAIEALLDAAFGPDRFGRTAYRLRAGTFALPDLSFAAFDQGRLVGTLQSWPVALEQADGMRSSLVMVGPVAVEPDVQRGGIGRAMMDALVAAADAGADAALMMIGDPEYYGRFWGFTADATGGWDLPGPFERRRLLARSAHRHDPPAINGHVVPDPARNPD</sequence>
<dbReference type="EMBL" id="CP053015">
    <property type="protein sequence ID" value="QJQ33551.1"/>
    <property type="molecule type" value="Genomic_DNA"/>
</dbReference>
<dbReference type="Pfam" id="PF13527">
    <property type="entry name" value="Acetyltransf_9"/>
    <property type="match status" value="1"/>
</dbReference>
<dbReference type="Proteomes" id="UP000503018">
    <property type="component" value="Chromosome"/>
</dbReference>
<keyword evidence="3" id="KW-0808">Transferase</keyword>
<keyword evidence="4" id="KW-1185">Reference proteome</keyword>
<accession>A0A6M4B2A5</accession>
<proteinExistence type="predicted"/>
<dbReference type="SUPFAM" id="SSF55729">
    <property type="entry name" value="Acyl-CoA N-acyltransferases (Nat)"/>
    <property type="match status" value="1"/>
</dbReference>